<dbReference type="EMBL" id="JAHQCS010000141">
    <property type="protein sequence ID" value="MBU9713497.1"/>
    <property type="molecule type" value="Genomic_DNA"/>
</dbReference>
<evidence type="ECO:0000256" key="5">
    <source>
        <dbReference type="PIRNR" id="PIRNR016557"/>
    </source>
</evidence>
<dbReference type="Proteomes" id="UP000784880">
    <property type="component" value="Unassembled WGS sequence"/>
</dbReference>
<comment type="catalytic activity">
    <reaction evidence="4 5">
        <text>O-phospho-L-tyrosyl-[protein] + H2O = L-tyrosyl-[protein] + phosphate</text>
        <dbReference type="Rhea" id="RHEA:10684"/>
        <dbReference type="Rhea" id="RHEA-COMP:10136"/>
        <dbReference type="Rhea" id="RHEA-COMP:20101"/>
        <dbReference type="ChEBI" id="CHEBI:15377"/>
        <dbReference type="ChEBI" id="CHEBI:43474"/>
        <dbReference type="ChEBI" id="CHEBI:46858"/>
        <dbReference type="ChEBI" id="CHEBI:61978"/>
        <dbReference type="EC" id="3.1.3.48"/>
    </reaction>
</comment>
<keyword evidence="3 5" id="KW-0904">Protein phosphatase</keyword>
<dbReference type="PANTHER" id="PTHR39181:SF1">
    <property type="entry name" value="TYROSINE-PROTEIN PHOSPHATASE YWQE"/>
    <property type="match status" value="1"/>
</dbReference>
<protein>
    <recommendedName>
        <fullName evidence="5">Tyrosine-protein phosphatase</fullName>
        <ecNumber evidence="5">3.1.3.48</ecNumber>
    </recommendedName>
</protein>
<evidence type="ECO:0000256" key="2">
    <source>
        <dbReference type="ARBA" id="ARBA00022801"/>
    </source>
</evidence>
<dbReference type="EC" id="3.1.3.48" evidence="5"/>
<evidence type="ECO:0000313" key="6">
    <source>
        <dbReference type="EMBL" id="MBU9713497.1"/>
    </source>
</evidence>
<evidence type="ECO:0000256" key="3">
    <source>
        <dbReference type="ARBA" id="ARBA00022912"/>
    </source>
</evidence>
<evidence type="ECO:0000256" key="4">
    <source>
        <dbReference type="ARBA" id="ARBA00051722"/>
    </source>
</evidence>
<gene>
    <name evidence="6" type="ORF">KS419_17350</name>
</gene>
<dbReference type="RefSeq" id="WP_217067655.1">
    <property type="nucleotide sequence ID" value="NZ_JAHQCS010000141.1"/>
</dbReference>
<sequence length="255" mass="29024">MIDLHCHILPRMDDGAQTTEDMVQMARAALEDGITTIVATPHHKNGRYVNKKQDIYKAVDQANIILQQKKLDITILAGQECRLYGELIEDYHRGDILPLNTSNYLFVELPSGEVPMYTADLLYNIQLAGLVPVIVHPERNRVLIEHPGKLYDLVKNGALTQVTAASITGHFGKKIKAFSEEIIDSNLAHFIASDAHNITNRSFQLKKAYETINKEFGESFVYFYMENAELLIDNKHVMVEQPNTIRRRKKLFGLF</sequence>
<reference evidence="6 7" key="1">
    <citation type="submission" date="2021-06" db="EMBL/GenBank/DDBJ databases">
        <title>Bacillus sp. RD4P76, an endophyte from a halophyte.</title>
        <authorList>
            <person name="Sun J.-Q."/>
        </authorList>
    </citation>
    <scope>NUCLEOTIDE SEQUENCE [LARGE SCALE GENOMIC DNA]</scope>
    <source>
        <strain evidence="6 7">CGMCC 1.15917</strain>
    </source>
</reference>
<name>A0ABS6JKZ2_9BACI</name>
<accession>A0ABS6JKZ2</accession>
<evidence type="ECO:0000313" key="7">
    <source>
        <dbReference type="Proteomes" id="UP000784880"/>
    </source>
</evidence>
<dbReference type="InterPro" id="IPR016667">
    <property type="entry name" value="Caps_polysacc_synth_CpsB/CapC"/>
</dbReference>
<keyword evidence="2 5" id="KW-0378">Hydrolase</keyword>
<keyword evidence="7" id="KW-1185">Reference proteome</keyword>
<organism evidence="6 7">
    <name type="scientific">Evansella tamaricis</name>
    <dbReference type="NCBI Taxonomy" id="2069301"/>
    <lineage>
        <taxon>Bacteria</taxon>
        <taxon>Bacillati</taxon>
        <taxon>Bacillota</taxon>
        <taxon>Bacilli</taxon>
        <taxon>Bacillales</taxon>
        <taxon>Bacillaceae</taxon>
        <taxon>Evansella</taxon>
    </lineage>
</organism>
<evidence type="ECO:0000256" key="1">
    <source>
        <dbReference type="ARBA" id="ARBA00005750"/>
    </source>
</evidence>
<dbReference type="PANTHER" id="PTHR39181">
    <property type="entry name" value="TYROSINE-PROTEIN PHOSPHATASE YWQE"/>
    <property type="match status" value="1"/>
</dbReference>
<dbReference type="Pfam" id="PF19567">
    <property type="entry name" value="CpsB_CapC"/>
    <property type="match status" value="1"/>
</dbReference>
<proteinExistence type="inferred from homology"/>
<comment type="similarity">
    <text evidence="1 5">Belongs to the metallo-dependent hydrolases superfamily. CpsB/CapC family.</text>
</comment>
<comment type="caution">
    <text evidence="6">The sequence shown here is derived from an EMBL/GenBank/DDBJ whole genome shotgun (WGS) entry which is preliminary data.</text>
</comment>
<dbReference type="PIRSF" id="PIRSF016557">
    <property type="entry name" value="Caps_synth_CpsB"/>
    <property type="match status" value="1"/>
</dbReference>